<dbReference type="AlphaFoldDB" id="A0A914HUH1"/>
<protein>
    <submittedName>
        <fullName evidence="2">Uncharacterized protein</fullName>
    </submittedName>
</protein>
<name>A0A914HUH1_GLORO</name>
<sequence>MEILPTNLRKAEDFALVIPTRGFLGRPDPKPDPSQLHSGESAVRVDYAKRSELRTQRSGNYYSDLISSEKISIIYGQNLAFVEIEPKLSALFLSRCEGHGPDEVGAEQTDRPRGDEHIGDPEIMRIDLTLTPTLLSLQNFVDQPQQQRVVQGDAYELDDDASTFEALAGRIRLLYKSAYRNLQSEEHLCALIKLQQFVNSISSKNIYKINEKLVKRWQGLEECAMADERQRTVAQFRQSETQADMFEQSLQKVFRYMPDRFRITLRLPGSKTRLAKLMGTRKRFEKLIGDEGLLKNVYTRDLFVDDSRLWAHYKLTFQEKNIMMRFG</sequence>
<dbReference type="WBParaSite" id="Gr19_v10_g4783.t1">
    <property type="protein sequence ID" value="Gr19_v10_g4783.t1"/>
    <property type="gene ID" value="Gr19_v10_g4783"/>
</dbReference>
<evidence type="ECO:0000313" key="1">
    <source>
        <dbReference type="Proteomes" id="UP000887572"/>
    </source>
</evidence>
<keyword evidence="1" id="KW-1185">Reference proteome</keyword>
<evidence type="ECO:0000313" key="2">
    <source>
        <dbReference type="WBParaSite" id="Gr19_v10_g4783.t1"/>
    </source>
</evidence>
<organism evidence="1 2">
    <name type="scientific">Globodera rostochiensis</name>
    <name type="common">Golden nematode worm</name>
    <name type="synonym">Heterodera rostochiensis</name>
    <dbReference type="NCBI Taxonomy" id="31243"/>
    <lineage>
        <taxon>Eukaryota</taxon>
        <taxon>Metazoa</taxon>
        <taxon>Ecdysozoa</taxon>
        <taxon>Nematoda</taxon>
        <taxon>Chromadorea</taxon>
        <taxon>Rhabditida</taxon>
        <taxon>Tylenchina</taxon>
        <taxon>Tylenchomorpha</taxon>
        <taxon>Tylenchoidea</taxon>
        <taxon>Heteroderidae</taxon>
        <taxon>Heteroderinae</taxon>
        <taxon>Globodera</taxon>
    </lineage>
</organism>
<proteinExistence type="predicted"/>
<accession>A0A914HUH1</accession>
<reference evidence="2" key="1">
    <citation type="submission" date="2022-11" db="UniProtKB">
        <authorList>
            <consortium name="WormBaseParasite"/>
        </authorList>
    </citation>
    <scope>IDENTIFICATION</scope>
</reference>
<dbReference type="Proteomes" id="UP000887572">
    <property type="component" value="Unplaced"/>
</dbReference>